<keyword evidence="8" id="KW-0677">Repeat</keyword>
<proteinExistence type="inferred from homology"/>
<dbReference type="InterPro" id="IPR018042">
    <property type="entry name" value="Aspartate_kinase_CS"/>
</dbReference>
<dbReference type="UniPathway" id="UPA00051">
    <property type="reaction ID" value="UER00462"/>
</dbReference>
<comment type="catalytic activity">
    <reaction evidence="14 17">
        <text>L-aspartate + ATP = 4-phospho-L-aspartate + ADP</text>
        <dbReference type="Rhea" id="RHEA:23776"/>
        <dbReference type="ChEBI" id="CHEBI:29991"/>
        <dbReference type="ChEBI" id="CHEBI:30616"/>
        <dbReference type="ChEBI" id="CHEBI:57535"/>
        <dbReference type="ChEBI" id="CHEBI:456216"/>
        <dbReference type="EC" id="2.7.2.4"/>
    </reaction>
</comment>
<evidence type="ECO:0000256" key="14">
    <source>
        <dbReference type="ARBA" id="ARBA00047872"/>
    </source>
</evidence>
<dbReference type="PROSITE" id="PS00324">
    <property type="entry name" value="ASPARTOKINASE"/>
    <property type="match status" value="1"/>
</dbReference>
<evidence type="ECO:0000256" key="18">
    <source>
        <dbReference type="RuleBase" id="RU004249"/>
    </source>
</evidence>
<evidence type="ECO:0000256" key="16">
    <source>
        <dbReference type="PIRSR" id="PIRSR000726-1"/>
    </source>
</evidence>
<evidence type="ECO:0000256" key="1">
    <source>
        <dbReference type="ARBA" id="ARBA00003121"/>
    </source>
</evidence>
<dbReference type="GO" id="GO:0009088">
    <property type="term" value="P:threonine biosynthetic process"/>
    <property type="evidence" value="ECO:0007669"/>
    <property type="project" value="UniProtKB-UniPathway"/>
</dbReference>
<dbReference type="Gene3D" id="3.40.1160.10">
    <property type="entry name" value="Acetylglutamate kinase-like"/>
    <property type="match status" value="1"/>
</dbReference>
<feature type="binding site" evidence="16">
    <location>
        <begin position="173"/>
        <end position="174"/>
    </location>
    <ligand>
        <name>ATP</name>
        <dbReference type="ChEBI" id="CHEBI:30616"/>
    </ligand>
</feature>
<reference evidence="20 21" key="1">
    <citation type="submission" date="2020-01" db="EMBL/GenBank/DDBJ databases">
        <authorList>
            <person name="Gulvik C.A."/>
            <person name="Batra D.G."/>
        </authorList>
    </citation>
    <scope>NUCLEOTIDE SEQUENCE [LARGE SCALE GENOMIC DNA]</scope>
    <source>
        <strain evidence="20 21">W9323</strain>
    </source>
</reference>
<comment type="similarity">
    <text evidence="5 17">Belongs to the aspartokinase family.</text>
</comment>
<dbReference type="AlphaFoldDB" id="A0A7D4CEP9"/>
<dbReference type="NCBIfam" id="NF005154">
    <property type="entry name" value="PRK06635.1-2"/>
    <property type="match status" value="1"/>
</dbReference>
<dbReference type="FunFam" id="3.30.2130.10:FF:000001">
    <property type="entry name" value="Bifunctional aspartokinase/homoserine dehydrogenase"/>
    <property type="match status" value="1"/>
</dbReference>
<dbReference type="PIRSF" id="PIRSF000726">
    <property type="entry name" value="Asp_kin"/>
    <property type="match status" value="1"/>
</dbReference>
<dbReference type="GO" id="GO:0009090">
    <property type="term" value="P:homoserine biosynthetic process"/>
    <property type="evidence" value="ECO:0007669"/>
    <property type="project" value="TreeGrafter"/>
</dbReference>
<dbReference type="NCBIfam" id="TIGR00657">
    <property type="entry name" value="asp_kinases"/>
    <property type="match status" value="1"/>
</dbReference>
<dbReference type="EC" id="2.7.2.4" evidence="17"/>
<evidence type="ECO:0000313" key="20">
    <source>
        <dbReference type="EMBL" id="QKG84034.1"/>
    </source>
</evidence>
<dbReference type="GO" id="GO:0005829">
    <property type="term" value="C:cytosol"/>
    <property type="evidence" value="ECO:0007669"/>
    <property type="project" value="TreeGrafter"/>
</dbReference>
<evidence type="ECO:0000313" key="21">
    <source>
        <dbReference type="Proteomes" id="UP000503088"/>
    </source>
</evidence>
<sequence length="411" mass="44442">MRLVVQKFGGSSVSSVEHIRMVAQRVAQTYAQGNQCVVTVSAMGKTTDQLVSLAGELSDHPPQREMDVLLTTGEQVSIALLSMALQEKGLKAHPMTGWQAGIQTSPIHGRARIEGIDTQRIRHCLEQDEIVVVAGFQGVSEEGEITTLGRGGSDTTAVALAAALRADRCEIYTDVTGVFTADPRMAPLAGKLQEISFEEMLELANLGAGVLHPRSVECAMIHKVPLVVRSSFVDEEGTWVKEAEKMKEELNVRGIAHDLHVARIKVLGLPNQSQALTKLFSKLADHHINVDMIVTSEHDDERIDVAFSVHEDEWKQACGVIESCATELDYIKVLSETNLAKVSVVGAGMVTNPGVAAKMFTSLSDAGVRIKMVSTSEIKISCVIPWDQAKDAVQELHSAFGLDVKEKASVG</sequence>
<dbReference type="InterPro" id="IPR005260">
    <property type="entry name" value="Asp_kin_monofn"/>
</dbReference>
<name>A0A7D4CEP9_9BACL</name>
<dbReference type="InterPro" id="IPR002912">
    <property type="entry name" value="ACT_dom"/>
</dbReference>
<dbReference type="UniPathway" id="UPA00034">
    <property type="reaction ID" value="UER00015"/>
</dbReference>
<dbReference type="InterPro" id="IPR045865">
    <property type="entry name" value="ACT-like_dom_sf"/>
</dbReference>
<dbReference type="NCBIfam" id="NF005155">
    <property type="entry name" value="PRK06635.1-4"/>
    <property type="match status" value="1"/>
</dbReference>
<evidence type="ECO:0000256" key="2">
    <source>
        <dbReference type="ARBA" id="ARBA00004766"/>
    </source>
</evidence>
<keyword evidence="21" id="KW-1185">Reference proteome</keyword>
<feature type="binding site" evidence="16">
    <location>
        <begin position="7"/>
        <end position="10"/>
    </location>
    <ligand>
        <name>ATP</name>
        <dbReference type="ChEBI" id="CHEBI:30616"/>
    </ligand>
</feature>
<dbReference type="CDD" id="cd04913">
    <property type="entry name" value="ACT_AKii-LysC-BS-like_1"/>
    <property type="match status" value="1"/>
</dbReference>
<evidence type="ECO:0000259" key="19">
    <source>
        <dbReference type="PROSITE" id="PS51671"/>
    </source>
</evidence>
<evidence type="ECO:0000256" key="6">
    <source>
        <dbReference type="ARBA" id="ARBA00022605"/>
    </source>
</evidence>
<dbReference type="InterPro" id="IPR054352">
    <property type="entry name" value="ACT_Aspartokinase"/>
</dbReference>
<accession>A0A7D4CEP9</accession>
<protein>
    <recommendedName>
        <fullName evidence="17">Aspartokinase</fullName>
        <ecNumber evidence="17">2.7.2.4</ecNumber>
    </recommendedName>
</protein>
<keyword evidence="12" id="KW-0220">Diaminopimelate biosynthesis</keyword>
<evidence type="ECO:0000256" key="13">
    <source>
        <dbReference type="ARBA" id="ARBA00023154"/>
    </source>
</evidence>
<dbReference type="RefSeq" id="WP_173221337.1">
    <property type="nucleotide sequence ID" value="NZ_CP048104.1"/>
</dbReference>
<evidence type="ECO:0000256" key="12">
    <source>
        <dbReference type="ARBA" id="ARBA00022915"/>
    </source>
</evidence>
<gene>
    <name evidence="20" type="ORF">GXN76_05805</name>
</gene>
<keyword evidence="6 18" id="KW-0028">Amino-acid biosynthesis</keyword>
<keyword evidence="13" id="KW-0457">Lysine biosynthesis</keyword>
<dbReference type="Gene3D" id="3.30.2130.10">
    <property type="entry name" value="VC0802-like"/>
    <property type="match status" value="1"/>
</dbReference>
<evidence type="ECO:0000256" key="7">
    <source>
        <dbReference type="ARBA" id="ARBA00022679"/>
    </source>
</evidence>
<dbReference type="UniPathway" id="UPA00050">
    <property type="reaction ID" value="UER00461"/>
</dbReference>
<comment type="pathway">
    <text evidence="4 18">Amino-acid biosynthesis; L-threonine biosynthesis; L-threonine from L-aspartate: step 1/5.</text>
</comment>
<dbReference type="SUPFAM" id="SSF55021">
    <property type="entry name" value="ACT-like"/>
    <property type="match status" value="2"/>
</dbReference>
<comment type="function">
    <text evidence="1">Catalyzes the phosphorylation of the beta-carboxyl group of aspartic acid with ATP to yield 4-phospho-L-aspartate, which is involved in the branched biosynthetic pathway leading to the biosynthesis of amino acids threonine, isoleucine and methionine.</text>
</comment>
<dbReference type="NCBIfam" id="TIGR00656">
    <property type="entry name" value="asp_kin_monofn"/>
    <property type="match status" value="1"/>
</dbReference>
<dbReference type="Pfam" id="PF22468">
    <property type="entry name" value="ACT_9"/>
    <property type="match status" value="1"/>
</dbReference>
<keyword evidence="9 16" id="KW-0547">Nucleotide-binding</keyword>
<dbReference type="GO" id="GO:0004072">
    <property type="term" value="F:aspartate kinase activity"/>
    <property type="evidence" value="ECO:0007669"/>
    <property type="project" value="UniProtKB-EC"/>
</dbReference>
<comment type="subunit">
    <text evidence="15">Tetramer consisting of 2 isoforms Alpha (catalytic and regulation) and of a homodimer of 2 isoforms Beta (regulation).</text>
</comment>
<evidence type="ECO:0000256" key="8">
    <source>
        <dbReference type="ARBA" id="ARBA00022737"/>
    </source>
</evidence>
<dbReference type="InterPro" id="IPR001341">
    <property type="entry name" value="Asp_kinase"/>
</dbReference>
<comment type="pathway">
    <text evidence="3 18">Amino-acid biosynthesis; L-methionine biosynthesis via de novo pathway; L-homoserine from L-aspartate: step 1/3.</text>
</comment>
<evidence type="ECO:0000256" key="4">
    <source>
        <dbReference type="ARBA" id="ARBA00005139"/>
    </source>
</evidence>
<dbReference type="EMBL" id="CP048104">
    <property type="protein sequence ID" value="QKG84034.1"/>
    <property type="molecule type" value="Genomic_DNA"/>
</dbReference>
<dbReference type="FunFam" id="3.40.1160.10:FF:000002">
    <property type="entry name" value="Aspartokinase"/>
    <property type="match status" value="1"/>
</dbReference>
<feature type="binding site" evidence="16">
    <location>
        <position position="184"/>
    </location>
    <ligand>
        <name>ATP</name>
        <dbReference type="ChEBI" id="CHEBI:30616"/>
    </ligand>
</feature>
<dbReference type="Pfam" id="PF00696">
    <property type="entry name" value="AA_kinase"/>
    <property type="match status" value="1"/>
</dbReference>
<evidence type="ECO:0000256" key="10">
    <source>
        <dbReference type="ARBA" id="ARBA00022777"/>
    </source>
</evidence>
<dbReference type="Proteomes" id="UP000503088">
    <property type="component" value="Chromosome"/>
</dbReference>
<dbReference type="GO" id="GO:0005524">
    <property type="term" value="F:ATP binding"/>
    <property type="evidence" value="ECO:0007669"/>
    <property type="project" value="UniProtKB-KW"/>
</dbReference>
<dbReference type="InterPro" id="IPR001048">
    <property type="entry name" value="Asp/Glu/Uridylate_kinase"/>
</dbReference>
<organism evidence="20 21">
    <name type="scientific">Kroppenstedtia pulmonis</name>
    <dbReference type="NCBI Taxonomy" id="1380685"/>
    <lineage>
        <taxon>Bacteria</taxon>
        <taxon>Bacillati</taxon>
        <taxon>Bacillota</taxon>
        <taxon>Bacilli</taxon>
        <taxon>Bacillales</taxon>
        <taxon>Thermoactinomycetaceae</taxon>
        <taxon>Kroppenstedtia</taxon>
    </lineage>
</organism>
<feature type="binding site" evidence="16">
    <location>
        <position position="74"/>
    </location>
    <ligand>
        <name>substrate</name>
    </ligand>
</feature>
<keyword evidence="10 17" id="KW-0418">Kinase</keyword>
<keyword evidence="11 16" id="KW-0067">ATP-binding</keyword>
<dbReference type="CDD" id="cd04923">
    <property type="entry name" value="ACT_AK-LysC-DapG-like_2"/>
    <property type="match status" value="1"/>
</dbReference>
<dbReference type="PANTHER" id="PTHR21499">
    <property type="entry name" value="ASPARTATE KINASE"/>
    <property type="match status" value="1"/>
</dbReference>
<evidence type="ECO:0000256" key="11">
    <source>
        <dbReference type="ARBA" id="ARBA00022840"/>
    </source>
</evidence>
<dbReference type="PANTHER" id="PTHR21499:SF68">
    <property type="entry name" value="ASPARTOKINASE 2"/>
    <property type="match status" value="1"/>
</dbReference>
<dbReference type="InterPro" id="IPR041740">
    <property type="entry name" value="AKii-LysC-BS"/>
</dbReference>
<dbReference type="KEGG" id="kpul:GXN76_05805"/>
<keyword evidence="7 17" id="KW-0808">Transferase</keyword>
<dbReference type="CDD" id="cd04261">
    <property type="entry name" value="AAK_AKii-LysC-BS"/>
    <property type="match status" value="1"/>
</dbReference>
<feature type="binding site" evidence="16">
    <location>
        <position position="47"/>
    </location>
    <ligand>
        <name>substrate</name>
    </ligand>
</feature>
<evidence type="ECO:0000256" key="3">
    <source>
        <dbReference type="ARBA" id="ARBA00004986"/>
    </source>
</evidence>
<dbReference type="SUPFAM" id="SSF53633">
    <property type="entry name" value="Carbamate kinase-like"/>
    <property type="match status" value="1"/>
</dbReference>
<evidence type="ECO:0000256" key="17">
    <source>
        <dbReference type="RuleBase" id="RU003448"/>
    </source>
</evidence>
<feature type="domain" description="ACT" evidence="19">
    <location>
        <begin position="264"/>
        <end position="347"/>
    </location>
</feature>
<evidence type="ECO:0000256" key="15">
    <source>
        <dbReference type="ARBA" id="ARBA00063835"/>
    </source>
</evidence>
<dbReference type="GO" id="GO:0019877">
    <property type="term" value="P:diaminopimelate biosynthetic process"/>
    <property type="evidence" value="ECO:0007669"/>
    <property type="project" value="UniProtKB-KW"/>
</dbReference>
<evidence type="ECO:0000256" key="5">
    <source>
        <dbReference type="ARBA" id="ARBA00010122"/>
    </source>
</evidence>
<evidence type="ECO:0000256" key="9">
    <source>
        <dbReference type="ARBA" id="ARBA00022741"/>
    </source>
</evidence>
<dbReference type="InterPro" id="IPR036393">
    <property type="entry name" value="AceGlu_kinase-like_sf"/>
</dbReference>
<comment type="pathway">
    <text evidence="2 18">Amino-acid biosynthesis; L-lysine biosynthesis via DAP pathway; (S)-tetrahydrodipicolinate from L-aspartate: step 1/4.</text>
</comment>
<dbReference type="PROSITE" id="PS51671">
    <property type="entry name" value="ACT"/>
    <property type="match status" value="1"/>
</dbReference>
<dbReference type="GO" id="GO:0009089">
    <property type="term" value="P:lysine biosynthetic process via diaminopimelate"/>
    <property type="evidence" value="ECO:0007669"/>
    <property type="project" value="UniProtKB-UniPathway"/>
</dbReference>